<evidence type="ECO:0000313" key="3">
    <source>
        <dbReference type="Proteomes" id="UP001219525"/>
    </source>
</evidence>
<evidence type="ECO:0000313" key="2">
    <source>
        <dbReference type="EMBL" id="KAJ7202348.1"/>
    </source>
</evidence>
<feature type="region of interest" description="Disordered" evidence="1">
    <location>
        <begin position="61"/>
        <end position="81"/>
    </location>
</feature>
<proteinExistence type="predicted"/>
<name>A0AAD6YCG7_9AGAR</name>
<dbReference type="Proteomes" id="UP001219525">
    <property type="component" value="Unassembled WGS sequence"/>
</dbReference>
<dbReference type="EMBL" id="JARJCW010000055">
    <property type="protein sequence ID" value="KAJ7202348.1"/>
    <property type="molecule type" value="Genomic_DNA"/>
</dbReference>
<reference evidence="2" key="1">
    <citation type="submission" date="2023-03" db="EMBL/GenBank/DDBJ databases">
        <title>Massive genome expansion in bonnet fungi (Mycena s.s.) driven by repeated elements and novel gene families across ecological guilds.</title>
        <authorList>
            <consortium name="Lawrence Berkeley National Laboratory"/>
            <person name="Harder C.B."/>
            <person name="Miyauchi S."/>
            <person name="Viragh M."/>
            <person name="Kuo A."/>
            <person name="Thoen E."/>
            <person name="Andreopoulos B."/>
            <person name="Lu D."/>
            <person name="Skrede I."/>
            <person name="Drula E."/>
            <person name="Henrissat B."/>
            <person name="Morin E."/>
            <person name="Kohler A."/>
            <person name="Barry K."/>
            <person name="LaButti K."/>
            <person name="Morin E."/>
            <person name="Salamov A."/>
            <person name="Lipzen A."/>
            <person name="Mereny Z."/>
            <person name="Hegedus B."/>
            <person name="Baldrian P."/>
            <person name="Stursova M."/>
            <person name="Weitz H."/>
            <person name="Taylor A."/>
            <person name="Grigoriev I.V."/>
            <person name="Nagy L.G."/>
            <person name="Martin F."/>
            <person name="Kauserud H."/>
        </authorList>
    </citation>
    <scope>NUCLEOTIDE SEQUENCE</scope>
    <source>
        <strain evidence="2">9144</strain>
    </source>
</reference>
<evidence type="ECO:0000256" key="1">
    <source>
        <dbReference type="SAM" id="MobiDB-lite"/>
    </source>
</evidence>
<protein>
    <submittedName>
        <fullName evidence="2">Uncharacterized protein</fullName>
    </submittedName>
</protein>
<comment type="caution">
    <text evidence="2">The sequence shown here is derived from an EMBL/GenBank/DDBJ whole genome shotgun (WGS) entry which is preliminary data.</text>
</comment>
<keyword evidence="3" id="KW-1185">Reference proteome</keyword>
<gene>
    <name evidence="2" type="ORF">GGX14DRAFT_570844</name>
</gene>
<dbReference type="AlphaFoldDB" id="A0AAD6YCG7"/>
<organism evidence="2 3">
    <name type="scientific">Mycena pura</name>
    <dbReference type="NCBI Taxonomy" id="153505"/>
    <lineage>
        <taxon>Eukaryota</taxon>
        <taxon>Fungi</taxon>
        <taxon>Dikarya</taxon>
        <taxon>Basidiomycota</taxon>
        <taxon>Agaricomycotina</taxon>
        <taxon>Agaricomycetes</taxon>
        <taxon>Agaricomycetidae</taxon>
        <taxon>Agaricales</taxon>
        <taxon>Marasmiineae</taxon>
        <taxon>Mycenaceae</taxon>
        <taxon>Mycena</taxon>
    </lineage>
</organism>
<feature type="compositionally biased region" description="Basic and acidic residues" evidence="1">
    <location>
        <begin position="71"/>
        <end position="81"/>
    </location>
</feature>
<sequence>MSARRGSAFYRNSLIRNVQLLKGTLPVVYRDRAPAAPPRRVTIRLDSYDGSHPSFCGEEKEIRGAFPTQRTQRDHGLLVLE</sequence>
<accession>A0AAD6YCG7</accession>